<organism evidence="2 3">
    <name type="scientific">Parathielavia hyrcaniae</name>
    <dbReference type="NCBI Taxonomy" id="113614"/>
    <lineage>
        <taxon>Eukaryota</taxon>
        <taxon>Fungi</taxon>
        <taxon>Dikarya</taxon>
        <taxon>Ascomycota</taxon>
        <taxon>Pezizomycotina</taxon>
        <taxon>Sordariomycetes</taxon>
        <taxon>Sordariomycetidae</taxon>
        <taxon>Sordariales</taxon>
        <taxon>Chaetomiaceae</taxon>
        <taxon>Parathielavia</taxon>
    </lineage>
</organism>
<accession>A0AAN6PYU0</accession>
<evidence type="ECO:0000313" key="3">
    <source>
        <dbReference type="Proteomes" id="UP001305647"/>
    </source>
</evidence>
<reference evidence="2" key="1">
    <citation type="journal article" date="2023" name="Mol. Phylogenet. Evol.">
        <title>Genome-scale phylogeny and comparative genomics of the fungal order Sordariales.</title>
        <authorList>
            <person name="Hensen N."/>
            <person name="Bonometti L."/>
            <person name="Westerberg I."/>
            <person name="Brannstrom I.O."/>
            <person name="Guillou S."/>
            <person name="Cros-Aarteil S."/>
            <person name="Calhoun S."/>
            <person name="Haridas S."/>
            <person name="Kuo A."/>
            <person name="Mondo S."/>
            <person name="Pangilinan J."/>
            <person name="Riley R."/>
            <person name="LaButti K."/>
            <person name="Andreopoulos B."/>
            <person name="Lipzen A."/>
            <person name="Chen C."/>
            <person name="Yan M."/>
            <person name="Daum C."/>
            <person name="Ng V."/>
            <person name="Clum A."/>
            <person name="Steindorff A."/>
            <person name="Ohm R.A."/>
            <person name="Martin F."/>
            <person name="Silar P."/>
            <person name="Natvig D.O."/>
            <person name="Lalanne C."/>
            <person name="Gautier V."/>
            <person name="Ament-Velasquez S.L."/>
            <person name="Kruys A."/>
            <person name="Hutchinson M.I."/>
            <person name="Powell A.J."/>
            <person name="Barry K."/>
            <person name="Miller A.N."/>
            <person name="Grigoriev I.V."/>
            <person name="Debuchy R."/>
            <person name="Gladieux P."/>
            <person name="Hiltunen Thoren M."/>
            <person name="Johannesson H."/>
        </authorList>
    </citation>
    <scope>NUCLEOTIDE SEQUENCE</scope>
    <source>
        <strain evidence="2">CBS 757.83</strain>
    </source>
</reference>
<feature type="compositionally biased region" description="Polar residues" evidence="1">
    <location>
        <begin position="49"/>
        <end position="62"/>
    </location>
</feature>
<name>A0AAN6PYU0_9PEZI</name>
<dbReference type="Proteomes" id="UP001305647">
    <property type="component" value="Unassembled WGS sequence"/>
</dbReference>
<gene>
    <name evidence="2" type="ORF">N658DRAFT_96255</name>
</gene>
<proteinExistence type="predicted"/>
<dbReference type="AlphaFoldDB" id="A0AAN6PYU0"/>
<sequence length="239" mass="26040">MVFHRALSLDRVSASCLHPHFVLSRSPVRARSRGSKCRVGAEDAPGLLSCSSAHSPQPSRGETCTRLGSRDGWEGNETVSLHRHFGIFIILPSRTARQPSHGSTTYDLQRLLDSGQLLPFGSIGRESWALPNTIGPLAGAESPGDMLWLVIVVDVAVDGCIPWAGGQGKLPWRVQGTTYVYLSWTLTNLVLCGSRIWRGSSTLGPRSWPMLRSLNPPPQSFPGVEWARGGVSRVTHRVL</sequence>
<evidence type="ECO:0000256" key="1">
    <source>
        <dbReference type="SAM" id="MobiDB-lite"/>
    </source>
</evidence>
<keyword evidence="3" id="KW-1185">Reference proteome</keyword>
<comment type="caution">
    <text evidence="2">The sequence shown here is derived from an EMBL/GenBank/DDBJ whole genome shotgun (WGS) entry which is preliminary data.</text>
</comment>
<protein>
    <submittedName>
        <fullName evidence="2">Uncharacterized protein</fullName>
    </submittedName>
</protein>
<reference evidence="2" key="2">
    <citation type="submission" date="2023-05" db="EMBL/GenBank/DDBJ databases">
        <authorList>
            <consortium name="Lawrence Berkeley National Laboratory"/>
            <person name="Steindorff A."/>
            <person name="Hensen N."/>
            <person name="Bonometti L."/>
            <person name="Westerberg I."/>
            <person name="Brannstrom I.O."/>
            <person name="Guillou S."/>
            <person name="Cros-Aarteil S."/>
            <person name="Calhoun S."/>
            <person name="Haridas S."/>
            <person name="Kuo A."/>
            <person name="Mondo S."/>
            <person name="Pangilinan J."/>
            <person name="Riley R."/>
            <person name="Labutti K."/>
            <person name="Andreopoulos B."/>
            <person name="Lipzen A."/>
            <person name="Chen C."/>
            <person name="Yanf M."/>
            <person name="Daum C."/>
            <person name="Ng V."/>
            <person name="Clum A."/>
            <person name="Ohm R."/>
            <person name="Martin F."/>
            <person name="Silar P."/>
            <person name="Natvig D."/>
            <person name="Lalanne C."/>
            <person name="Gautier V."/>
            <person name="Ament-Velasquez S.L."/>
            <person name="Kruys A."/>
            <person name="Hutchinson M.I."/>
            <person name="Powell A.J."/>
            <person name="Barry K."/>
            <person name="Miller A.N."/>
            <person name="Grigoriev I.V."/>
            <person name="Debuchy R."/>
            <person name="Gladieux P."/>
            <person name="Thoren M.H."/>
            <person name="Johannesson H."/>
        </authorList>
    </citation>
    <scope>NUCLEOTIDE SEQUENCE</scope>
    <source>
        <strain evidence="2">CBS 757.83</strain>
    </source>
</reference>
<feature type="region of interest" description="Disordered" evidence="1">
    <location>
        <begin position="48"/>
        <end position="69"/>
    </location>
</feature>
<dbReference type="EMBL" id="MU863640">
    <property type="protein sequence ID" value="KAK4100479.1"/>
    <property type="molecule type" value="Genomic_DNA"/>
</dbReference>
<evidence type="ECO:0000313" key="2">
    <source>
        <dbReference type="EMBL" id="KAK4100479.1"/>
    </source>
</evidence>